<feature type="region of interest" description="Disordered" evidence="1">
    <location>
        <begin position="752"/>
        <end position="783"/>
    </location>
</feature>
<organism evidence="2">
    <name type="scientific">Heliothis virescens</name>
    <name type="common">Tobacco budworm moth</name>
    <dbReference type="NCBI Taxonomy" id="7102"/>
    <lineage>
        <taxon>Eukaryota</taxon>
        <taxon>Metazoa</taxon>
        <taxon>Ecdysozoa</taxon>
        <taxon>Arthropoda</taxon>
        <taxon>Hexapoda</taxon>
        <taxon>Insecta</taxon>
        <taxon>Pterygota</taxon>
        <taxon>Neoptera</taxon>
        <taxon>Endopterygota</taxon>
        <taxon>Lepidoptera</taxon>
        <taxon>Glossata</taxon>
        <taxon>Ditrysia</taxon>
        <taxon>Noctuoidea</taxon>
        <taxon>Noctuidae</taxon>
        <taxon>Heliothinae</taxon>
        <taxon>Heliothis</taxon>
    </lineage>
</organism>
<feature type="compositionally biased region" description="Basic residues" evidence="1">
    <location>
        <begin position="46"/>
        <end position="55"/>
    </location>
</feature>
<feature type="region of interest" description="Disordered" evidence="1">
    <location>
        <begin position="1270"/>
        <end position="1316"/>
    </location>
</feature>
<feature type="compositionally biased region" description="Basic residues" evidence="1">
    <location>
        <begin position="774"/>
        <end position="783"/>
    </location>
</feature>
<proteinExistence type="predicted"/>
<feature type="region of interest" description="Disordered" evidence="1">
    <location>
        <begin position="570"/>
        <end position="601"/>
    </location>
</feature>
<evidence type="ECO:0000313" key="2">
    <source>
        <dbReference type="EMBL" id="PCG65363.1"/>
    </source>
</evidence>
<feature type="region of interest" description="Disordered" evidence="1">
    <location>
        <begin position="1"/>
        <end position="55"/>
    </location>
</feature>
<gene>
    <name evidence="2" type="ORF">B5V51_9324</name>
</gene>
<name>A0A2A4J1V1_HELVI</name>
<sequence>MQVGSMRERAGQRRVRVGAGERGAGRFVPSHASRQYARARGTAARAGRRRRARRRQVRTFSCKSAVCESARDSGACGSAPESAAQAGSYLLMQVGSMRERAGQRRVRVGAGERGAGRFVPSHASRQYARARGTAARAGRRRRARRRQVRTFSCKSAVCESARDSGACGSAPESAAQAGSYLLMQVGSMRERAGQRRVRVGAGERGAGRFVPSHASRQYARARGTAARAGRRRRARRRQVRTFSCKSAVCESARDSGACGSAPESAAQAGSYLLMQVGSMRERAGQRRVRVGAGERGAGRFVPSHASRQYARARGTAARAGRRRRARRRQVRTFSCKSAVCESARDSGACGSAPESAAQAGSYLLMQVGSMRERAGQRRVRVGAGERGAGRFVPSHASRQYARARGTAARAGRRRRARRRQVRTFSCKSAVCESARDSGACGSAPESAAQAGSYLLMQVGSMRERAGQRRVRVGAGERGAGRFVPSHASRQYARARGTAARAGRRRRARRRQVRTFSCKSAVCESARDSGACGSAPESAAQAGSYLLMQVGSMRERAGQRRVRVGAGERGAGRFVPSHASRQYARARGTAARAGRRRRARRRQVRTFSCKSAVCESARDSGACGSAPESAAQAGSYLLMQVGSMRERAGQRRVRVGAGERGAGRFVPSHASRQYARARGTAARAGRRRRARRRQVRTFSCKSAVCESARDSGACGSAPESAAQAGSYLLMQVGSMRERAGQRRVRVGAGERGAGRFVPSHASRQYARARGTAARAGRRRRARRRQVRTFSCKSAVCESARDSGACGSAPESAAQAGSYLLMQVGSMRERAGQRRVRVGAGERGAGRFVPSHASRQYARARGTAARAGRRRRARRRQVRTFSCKSAVCESARDSGACGSAPESAAQAGSYLLMQVGSMRERAGQRRVRVGAGERGAGRFVPSHASRQYARARGTAARAGRRRRARRRQVRTFSCKSAVCESARDSGACGSAPESAAQAGSYLLMQVGSMRERAGQRRVRVGAGERGAGRFVPSHASRQYARARGTAARAGRRRRARRRQVRTFSCKSAVCESARDSGACGSAPESAAQAGSYLLMQVGSMRERAGQRRVRVGAGERGAGRFVPSHASRQYARARGTAARAGRRRRARRRQVRTFSCKSAVCESARDSGACGSAPESAAQAGSYLLMQVGSMRERAGQRRVRVGAGERGAGRFVPSHASRQYARARGTAARAGRRRRARRRQVRTFSCKSAVCESARDSGACGSAPESAAQARAASCVRALSSRRSPASASHAPYMRRRHASRASMRVERSSNHWRRGE</sequence>
<accession>A0A2A4J1V1</accession>
<protein>
    <submittedName>
        <fullName evidence="2">Uncharacterized protein</fullName>
    </submittedName>
</protein>
<dbReference type="EMBL" id="NWSH01004210">
    <property type="protein sequence ID" value="PCG65363.1"/>
    <property type="molecule type" value="Genomic_DNA"/>
</dbReference>
<feature type="compositionally biased region" description="Basic and acidic residues" evidence="1">
    <location>
        <begin position="1"/>
        <end position="11"/>
    </location>
</feature>
<comment type="caution">
    <text evidence="2">The sequence shown here is derived from an EMBL/GenBank/DDBJ whole genome shotgun (WGS) entry which is preliminary data.</text>
</comment>
<feature type="region of interest" description="Disordered" evidence="1">
    <location>
        <begin position="1194"/>
        <end position="1216"/>
    </location>
</feature>
<feature type="compositionally biased region" description="Basic and acidic residues" evidence="1">
    <location>
        <begin position="1303"/>
        <end position="1316"/>
    </location>
</feature>
<feature type="compositionally biased region" description="Low complexity" evidence="1">
    <location>
        <begin position="1270"/>
        <end position="1288"/>
    </location>
</feature>
<evidence type="ECO:0000256" key="1">
    <source>
        <dbReference type="SAM" id="MobiDB-lite"/>
    </source>
</evidence>
<feature type="compositionally biased region" description="Basic residues" evidence="1">
    <location>
        <begin position="592"/>
        <end position="601"/>
    </location>
</feature>
<reference evidence="2" key="1">
    <citation type="submission" date="2017-09" db="EMBL/GenBank/DDBJ databases">
        <title>Contemporary evolution of a Lepidopteran species, Heliothis virescens, in response to modern agricultural practices.</title>
        <authorList>
            <person name="Fritz M.L."/>
            <person name="Deyonke A.M."/>
            <person name="Papanicolaou A."/>
            <person name="Micinski S."/>
            <person name="Westbrook J."/>
            <person name="Gould F."/>
        </authorList>
    </citation>
    <scope>NUCLEOTIDE SEQUENCE [LARGE SCALE GENOMIC DNA]</scope>
    <source>
        <strain evidence="2">HvINT-</strain>
        <tissue evidence="2">Whole body</tissue>
    </source>
</reference>